<keyword evidence="1 7" id="KW-1003">Cell membrane</keyword>
<evidence type="ECO:0000256" key="2">
    <source>
        <dbReference type="ARBA" id="ARBA00022618"/>
    </source>
</evidence>
<dbReference type="AlphaFoldDB" id="A0A419SJA1"/>
<gene>
    <name evidence="7" type="primary">ftsL</name>
    <name evidence="9" type="ORF">BEP19_06705</name>
</gene>
<accession>A0A419SJA1</accession>
<dbReference type="EMBL" id="MCHY01000008">
    <property type="protein sequence ID" value="RKD24093.1"/>
    <property type="molecule type" value="Genomic_DNA"/>
</dbReference>
<dbReference type="Proteomes" id="UP000284219">
    <property type="component" value="Unassembled WGS sequence"/>
</dbReference>
<dbReference type="GO" id="GO:0043093">
    <property type="term" value="P:FtsZ-dependent cytokinesis"/>
    <property type="evidence" value="ECO:0007669"/>
    <property type="project" value="UniProtKB-UniRule"/>
</dbReference>
<name>A0A419SJA1_9BACL</name>
<evidence type="ECO:0000256" key="8">
    <source>
        <dbReference type="NCBIfam" id="TIGR02209"/>
    </source>
</evidence>
<dbReference type="GO" id="GO:0005886">
    <property type="term" value="C:plasma membrane"/>
    <property type="evidence" value="ECO:0007669"/>
    <property type="project" value="UniProtKB-SubCell"/>
</dbReference>
<organism evidence="9 10">
    <name type="scientific">Ammoniphilus oxalaticus</name>
    <dbReference type="NCBI Taxonomy" id="66863"/>
    <lineage>
        <taxon>Bacteria</taxon>
        <taxon>Bacillati</taxon>
        <taxon>Bacillota</taxon>
        <taxon>Bacilli</taxon>
        <taxon>Bacillales</taxon>
        <taxon>Paenibacillaceae</taxon>
        <taxon>Aneurinibacillus group</taxon>
        <taxon>Ammoniphilus</taxon>
    </lineage>
</organism>
<protein>
    <recommendedName>
        <fullName evidence="7 8">Cell division protein FtsL</fullName>
    </recommendedName>
</protein>
<evidence type="ECO:0000256" key="4">
    <source>
        <dbReference type="ARBA" id="ARBA00022989"/>
    </source>
</evidence>
<reference evidence="9 10" key="1">
    <citation type="submission" date="2016-08" db="EMBL/GenBank/DDBJ databases">
        <title>Novel Firmicute Genomes.</title>
        <authorList>
            <person name="Poppleton D.I."/>
            <person name="Gribaldo S."/>
        </authorList>
    </citation>
    <scope>NUCLEOTIDE SEQUENCE [LARGE SCALE GENOMIC DNA]</scope>
    <source>
        <strain evidence="9 10">RAOx-1</strain>
    </source>
</reference>
<comment type="caution">
    <text evidence="9">The sequence shown here is derived from an EMBL/GenBank/DDBJ whole genome shotgun (WGS) entry which is preliminary data.</text>
</comment>
<dbReference type="Pfam" id="PF04977">
    <property type="entry name" value="DivIC"/>
    <property type="match status" value="1"/>
</dbReference>
<comment type="similarity">
    <text evidence="7">Belongs to the FtsL family.</text>
</comment>
<evidence type="ECO:0000256" key="1">
    <source>
        <dbReference type="ARBA" id="ARBA00022475"/>
    </source>
</evidence>
<dbReference type="GO" id="GO:0032153">
    <property type="term" value="C:cell division site"/>
    <property type="evidence" value="ECO:0007669"/>
    <property type="project" value="UniProtKB-UniRule"/>
</dbReference>
<keyword evidence="6 7" id="KW-0131">Cell cycle</keyword>
<dbReference type="HAMAP" id="MF_00910">
    <property type="entry name" value="FtsL"/>
    <property type="match status" value="1"/>
</dbReference>
<comment type="subcellular location">
    <subcellularLocation>
        <location evidence="7">Cell membrane</location>
        <topology evidence="7">Single-pass type II membrane protein</topology>
    </subcellularLocation>
    <text evidence="7">Localizes to the division septum where it forms a ring structure.</text>
</comment>
<dbReference type="InterPro" id="IPR007060">
    <property type="entry name" value="FtsL/DivIC"/>
</dbReference>
<evidence type="ECO:0000256" key="7">
    <source>
        <dbReference type="HAMAP-Rule" id="MF_00910"/>
    </source>
</evidence>
<dbReference type="RefSeq" id="WP_170145310.1">
    <property type="nucleotide sequence ID" value="NZ_MCHY01000008.1"/>
</dbReference>
<keyword evidence="10" id="KW-1185">Reference proteome</keyword>
<sequence>MNRHQYGNLAVQLNQQQVQPRVEQPNRKEPVSPYGIPIDEKLLYLLSVIVIVCISGFILSRYALISQMNYEVEGMKVAINETQEQNSSLKLKVDELSKRERILKIAQEELGMTSNNSTVRVLKP</sequence>
<dbReference type="InterPro" id="IPR011922">
    <property type="entry name" value="Cell_div_FtsL"/>
</dbReference>
<keyword evidence="2 7" id="KW-0132">Cell division</keyword>
<keyword evidence="4 7" id="KW-1133">Transmembrane helix</keyword>
<feature type="transmembrane region" description="Helical" evidence="7">
    <location>
        <begin position="42"/>
        <end position="64"/>
    </location>
</feature>
<keyword evidence="3 7" id="KW-0812">Transmembrane</keyword>
<keyword evidence="5 7" id="KW-0472">Membrane</keyword>
<proteinExistence type="inferred from homology"/>
<evidence type="ECO:0000256" key="5">
    <source>
        <dbReference type="ARBA" id="ARBA00023136"/>
    </source>
</evidence>
<evidence type="ECO:0000256" key="3">
    <source>
        <dbReference type="ARBA" id="ARBA00022692"/>
    </source>
</evidence>
<comment type="function">
    <text evidence="7">Essential cell division protein.</text>
</comment>
<dbReference type="NCBIfam" id="TIGR02209">
    <property type="entry name" value="ftsL_broad"/>
    <property type="match status" value="1"/>
</dbReference>
<evidence type="ECO:0000313" key="9">
    <source>
        <dbReference type="EMBL" id="RKD24093.1"/>
    </source>
</evidence>
<evidence type="ECO:0000313" key="10">
    <source>
        <dbReference type="Proteomes" id="UP000284219"/>
    </source>
</evidence>
<evidence type="ECO:0000256" key="6">
    <source>
        <dbReference type="ARBA" id="ARBA00023306"/>
    </source>
</evidence>